<keyword evidence="7 9" id="KW-0503">Monooxygenase</keyword>
<evidence type="ECO:0000256" key="2">
    <source>
        <dbReference type="ARBA" id="ARBA00010617"/>
    </source>
</evidence>
<dbReference type="Proteomes" id="UP000653454">
    <property type="component" value="Unassembled WGS sequence"/>
</dbReference>
<dbReference type="SUPFAM" id="SSF48264">
    <property type="entry name" value="Cytochrome P450"/>
    <property type="match status" value="1"/>
</dbReference>
<sequence>MSFNEIPGPKSYRFVGSLHKYLPVIGDYSAEALDKNAWLNWRRYGPLTRESLQPDLHLLHVVDPQDIETVFRLEDKLPERRSHVAMKHYRLSKPAVYNTGGLLSTNGPEWWRLRSTFQKNFTSPKSVKSHIGTTDEIARQFVKWIRCHDTNPSPDFLPFLNRFNLEVIGEVAFNERFNCFSAEEQLDTSCSSRIIDAAFGSNSGIVKLDKGFLWKLFKTPLYARLMSSQECLEKIAEKILLKNVTFFEKEATDSSNVSLLQSFLRLPSVDLKDITGMMVDILMASIDTTAYSTSFILYHMARNPGCQETLYKEVSHLLPSKESAITNEVLTQAVYARSCIKEALRLNPVSIGVGRVLQKDIVLRGYLVPKGTVIVTQNMLACRLPQFVKDPLRFKPERWMKNSEHHEALHPFLSLPFGFGPRSCIARRLAEQTMAIALIRIVREFKLSWSGGEMGIKTHLINKPDQPVRLSLEPRL</sequence>
<dbReference type="InterPro" id="IPR050479">
    <property type="entry name" value="CYP11_CYP27_families"/>
</dbReference>
<reference evidence="10" key="1">
    <citation type="submission" date="2020-11" db="EMBL/GenBank/DDBJ databases">
        <authorList>
            <person name="Whiteford S."/>
        </authorList>
    </citation>
    <scope>NUCLEOTIDE SEQUENCE</scope>
</reference>
<dbReference type="CDD" id="cd11054">
    <property type="entry name" value="CYP24A1-like"/>
    <property type="match status" value="1"/>
</dbReference>
<dbReference type="PRINTS" id="PR00463">
    <property type="entry name" value="EP450I"/>
</dbReference>
<evidence type="ECO:0000256" key="1">
    <source>
        <dbReference type="ARBA" id="ARBA00001971"/>
    </source>
</evidence>
<proteinExistence type="inferred from homology"/>
<keyword evidence="4 8" id="KW-0479">Metal-binding</keyword>
<evidence type="ECO:0000313" key="10">
    <source>
        <dbReference type="EMBL" id="CAG9127052.1"/>
    </source>
</evidence>
<keyword evidence="11" id="KW-1185">Reference proteome</keyword>
<dbReference type="AlphaFoldDB" id="A0A8S4FGC3"/>
<name>A0A8S4FGC3_PLUXY</name>
<dbReference type="FunFam" id="1.10.630.10:FF:000006">
    <property type="entry name" value="Cytochrome P450 302a1, mitochondrial"/>
    <property type="match status" value="1"/>
</dbReference>
<dbReference type="PANTHER" id="PTHR24279:SF120">
    <property type="entry name" value="CYTOCHROME P450"/>
    <property type="match status" value="1"/>
</dbReference>
<dbReference type="GO" id="GO:0004497">
    <property type="term" value="F:monooxygenase activity"/>
    <property type="evidence" value="ECO:0007669"/>
    <property type="project" value="UniProtKB-KW"/>
</dbReference>
<dbReference type="InterPro" id="IPR017972">
    <property type="entry name" value="Cyt_P450_CS"/>
</dbReference>
<evidence type="ECO:0000256" key="6">
    <source>
        <dbReference type="ARBA" id="ARBA00023004"/>
    </source>
</evidence>
<dbReference type="Gene3D" id="1.10.630.10">
    <property type="entry name" value="Cytochrome P450"/>
    <property type="match status" value="1"/>
</dbReference>
<dbReference type="EMBL" id="CAJHNJ030000033">
    <property type="protein sequence ID" value="CAG9127052.1"/>
    <property type="molecule type" value="Genomic_DNA"/>
</dbReference>
<dbReference type="InterPro" id="IPR001128">
    <property type="entry name" value="Cyt_P450"/>
</dbReference>
<protein>
    <submittedName>
        <fullName evidence="10">(diamondback moth) hypothetical protein</fullName>
    </submittedName>
</protein>
<keyword evidence="5 9" id="KW-0560">Oxidoreductase</keyword>
<dbReference type="PANTHER" id="PTHR24279">
    <property type="entry name" value="CYTOCHROME P450"/>
    <property type="match status" value="1"/>
</dbReference>
<feature type="binding site" description="axial binding residue" evidence="8">
    <location>
        <position position="424"/>
    </location>
    <ligand>
        <name>heme</name>
        <dbReference type="ChEBI" id="CHEBI:30413"/>
    </ligand>
    <ligandPart>
        <name>Fe</name>
        <dbReference type="ChEBI" id="CHEBI:18248"/>
    </ligandPart>
</feature>
<evidence type="ECO:0000313" key="11">
    <source>
        <dbReference type="Proteomes" id="UP000653454"/>
    </source>
</evidence>
<evidence type="ECO:0000256" key="9">
    <source>
        <dbReference type="RuleBase" id="RU000461"/>
    </source>
</evidence>
<dbReference type="GO" id="GO:0005506">
    <property type="term" value="F:iron ion binding"/>
    <property type="evidence" value="ECO:0007669"/>
    <property type="project" value="InterPro"/>
</dbReference>
<evidence type="ECO:0000256" key="8">
    <source>
        <dbReference type="PIRSR" id="PIRSR602401-1"/>
    </source>
</evidence>
<dbReference type="Pfam" id="PF00067">
    <property type="entry name" value="p450"/>
    <property type="match status" value="1"/>
</dbReference>
<dbReference type="InterPro" id="IPR002401">
    <property type="entry name" value="Cyt_P450_E_grp-I"/>
</dbReference>
<comment type="cofactor">
    <cofactor evidence="1 8">
        <name>heme</name>
        <dbReference type="ChEBI" id="CHEBI:30413"/>
    </cofactor>
</comment>
<comment type="caution">
    <text evidence="10">The sequence shown here is derived from an EMBL/GenBank/DDBJ whole genome shotgun (WGS) entry which is preliminary data.</text>
</comment>
<dbReference type="GO" id="GO:0020037">
    <property type="term" value="F:heme binding"/>
    <property type="evidence" value="ECO:0007669"/>
    <property type="project" value="InterPro"/>
</dbReference>
<dbReference type="PRINTS" id="PR00385">
    <property type="entry name" value="P450"/>
</dbReference>
<evidence type="ECO:0000256" key="5">
    <source>
        <dbReference type="ARBA" id="ARBA00023002"/>
    </source>
</evidence>
<keyword evidence="3 8" id="KW-0349">Heme</keyword>
<organism evidence="10 11">
    <name type="scientific">Plutella xylostella</name>
    <name type="common">Diamondback moth</name>
    <name type="synonym">Plutella maculipennis</name>
    <dbReference type="NCBI Taxonomy" id="51655"/>
    <lineage>
        <taxon>Eukaryota</taxon>
        <taxon>Metazoa</taxon>
        <taxon>Ecdysozoa</taxon>
        <taxon>Arthropoda</taxon>
        <taxon>Hexapoda</taxon>
        <taxon>Insecta</taxon>
        <taxon>Pterygota</taxon>
        <taxon>Neoptera</taxon>
        <taxon>Endopterygota</taxon>
        <taxon>Lepidoptera</taxon>
        <taxon>Glossata</taxon>
        <taxon>Ditrysia</taxon>
        <taxon>Yponomeutoidea</taxon>
        <taxon>Plutellidae</taxon>
        <taxon>Plutella</taxon>
    </lineage>
</organism>
<accession>A0A8S4FGC3</accession>
<keyword evidence="6 8" id="KW-0408">Iron</keyword>
<dbReference type="GO" id="GO:0016705">
    <property type="term" value="F:oxidoreductase activity, acting on paired donors, with incorporation or reduction of molecular oxygen"/>
    <property type="evidence" value="ECO:0007669"/>
    <property type="project" value="InterPro"/>
</dbReference>
<comment type="similarity">
    <text evidence="2 9">Belongs to the cytochrome P450 family.</text>
</comment>
<evidence type="ECO:0000256" key="4">
    <source>
        <dbReference type="ARBA" id="ARBA00022723"/>
    </source>
</evidence>
<evidence type="ECO:0000256" key="7">
    <source>
        <dbReference type="ARBA" id="ARBA00023033"/>
    </source>
</evidence>
<dbReference type="InterPro" id="IPR036396">
    <property type="entry name" value="Cyt_P450_sf"/>
</dbReference>
<dbReference type="PROSITE" id="PS00086">
    <property type="entry name" value="CYTOCHROME_P450"/>
    <property type="match status" value="1"/>
</dbReference>
<gene>
    <name evidence="10" type="ORF">PLXY2_LOCUS8760</name>
</gene>
<evidence type="ECO:0000256" key="3">
    <source>
        <dbReference type="ARBA" id="ARBA00022617"/>
    </source>
</evidence>